<dbReference type="STRING" id="36166.T1GYC6"/>
<accession>T1GYC6</accession>
<reference evidence="1" key="2">
    <citation type="submission" date="2015-06" db="UniProtKB">
        <authorList>
            <consortium name="EnsemblMetazoa"/>
        </authorList>
    </citation>
    <scope>IDENTIFICATION</scope>
</reference>
<dbReference type="EMBL" id="CAQQ02063343">
    <property type="status" value="NOT_ANNOTATED_CDS"/>
    <property type="molecule type" value="Genomic_DNA"/>
</dbReference>
<evidence type="ECO:0000313" key="1">
    <source>
        <dbReference type="EnsemblMetazoa" id="MESCA008851-PA"/>
    </source>
</evidence>
<dbReference type="AlphaFoldDB" id="T1GYC6"/>
<keyword evidence="2" id="KW-1185">Reference proteome</keyword>
<organism evidence="1 2">
    <name type="scientific">Megaselia scalaris</name>
    <name type="common">Humpbacked fly</name>
    <name type="synonym">Phora scalaris</name>
    <dbReference type="NCBI Taxonomy" id="36166"/>
    <lineage>
        <taxon>Eukaryota</taxon>
        <taxon>Metazoa</taxon>
        <taxon>Ecdysozoa</taxon>
        <taxon>Arthropoda</taxon>
        <taxon>Hexapoda</taxon>
        <taxon>Insecta</taxon>
        <taxon>Pterygota</taxon>
        <taxon>Neoptera</taxon>
        <taxon>Endopterygota</taxon>
        <taxon>Diptera</taxon>
        <taxon>Brachycera</taxon>
        <taxon>Muscomorpha</taxon>
        <taxon>Platypezoidea</taxon>
        <taxon>Phoridae</taxon>
        <taxon>Megaseliini</taxon>
        <taxon>Megaselia</taxon>
    </lineage>
</organism>
<dbReference type="HOGENOM" id="CLU_3052734_0_0_1"/>
<proteinExistence type="predicted"/>
<sequence>MQSRKHRDWCPGNPDCDRPSHLCRDLIDDYKIAEILLKKYPSRFSKQLFWVGFH</sequence>
<dbReference type="Proteomes" id="UP000015102">
    <property type="component" value="Unassembled WGS sequence"/>
</dbReference>
<reference evidence="2" key="1">
    <citation type="submission" date="2013-02" db="EMBL/GenBank/DDBJ databases">
        <authorList>
            <person name="Hughes D."/>
        </authorList>
    </citation>
    <scope>NUCLEOTIDE SEQUENCE</scope>
    <source>
        <strain>Durham</strain>
        <strain evidence="2">NC isolate 2 -- Noor lab</strain>
    </source>
</reference>
<dbReference type="EnsemblMetazoa" id="MESCA008851-RA">
    <property type="protein sequence ID" value="MESCA008851-PA"/>
    <property type="gene ID" value="MESCA008851"/>
</dbReference>
<evidence type="ECO:0000313" key="2">
    <source>
        <dbReference type="Proteomes" id="UP000015102"/>
    </source>
</evidence>
<protein>
    <submittedName>
        <fullName evidence="1">Uncharacterized protein</fullName>
    </submittedName>
</protein>
<name>T1GYC6_MEGSC</name>